<evidence type="ECO:0000313" key="2">
    <source>
        <dbReference type="Proteomes" id="UP001589838"/>
    </source>
</evidence>
<dbReference type="Proteomes" id="UP001589838">
    <property type="component" value="Unassembled WGS sequence"/>
</dbReference>
<gene>
    <name evidence="1" type="ORF">ACFFHM_04455</name>
</gene>
<proteinExistence type="predicted"/>
<evidence type="ECO:0008006" key="3">
    <source>
        <dbReference type="Google" id="ProtNLM"/>
    </source>
</evidence>
<keyword evidence="2" id="KW-1185">Reference proteome</keyword>
<evidence type="ECO:0000313" key="1">
    <source>
        <dbReference type="EMBL" id="MFC0469802.1"/>
    </source>
</evidence>
<reference evidence="1 2" key="1">
    <citation type="submission" date="2024-09" db="EMBL/GenBank/DDBJ databases">
        <authorList>
            <person name="Sun Q."/>
            <person name="Mori K."/>
        </authorList>
    </citation>
    <scope>NUCLEOTIDE SEQUENCE [LARGE SCALE GENOMIC DNA]</scope>
    <source>
        <strain evidence="1 2">NCAIM B.02610</strain>
    </source>
</reference>
<organism evidence="1 2">
    <name type="scientific">Halalkalibacter kiskunsagensis</name>
    <dbReference type="NCBI Taxonomy" id="1548599"/>
    <lineage>
        <taxon>Bacteria</taxon>
        <taxon>Bacillati</taxon>
        <taxon>Bacillota</taxon>
        <taxon>Bacilli</taxon>
        <taxon>Bacillales</taxon>
        <taxon>Bacillaceae</taxon>
        <taxon>Halalkalibacter</taxon>
    </lineage>
</organism>
<protein>
    <recommendedName>
        <fullName evidence="3">DUF4145 domain-containing protein</fullName>
    </recommendedName>
</protein>
<dbReference type="EMBL" id="JBHLUX010000013">
    <property type="protein sequence ID" value="MFC0469802.1"/>
    <property type="molecule type" value="Genomic_DNA"/>
</dbReference>
<comment type="caution">
    <text evidence="1">The sequence shown here is derived from an EMBL/GenBank/DDBJ whole genome shotgun (WGS) entry which is preliminary data.</text>
</comment>
<name>A0ABV6KA40_9BACI</name>
<dbReference type="RefSeq" id="WP_335962058.1">
    <property type="nucleotide sequence ID" value="NZ_JAXBLX010000023.1"/>
</dbReference>
<accession>A0ABV6KA40</accession>
<sequence length="120" mass="14417">MKDKKNMLLEAYSLLYDIETNLKNLLLKKINRQQHLYVNDTYANILTHIETYQLLPITLNDYKLLRQTITIRNKVCHMKPLQQSEISLLEKAHRLIQTSNQRKKTYRQPYKPFTTFGKYS</sequence>